<name>A0A183NHU3_9TREM</name>
<dbReference type="AlphaFoldDB" id="A0A183NHU3"/>
<dbReference type="EMBL" id="UZAL01001964">
    <property type="protein sequence ID" value="VDO80428.1"/>
    <property type="molecule type" value="Genomic_DNA"/>
</dbReference>
<gene>
    <name evidence="1" type="ORF">SMTD_LOCUS1679</name>
</gene>
<evidence type="ECO:0000313" key="2">
    <source>
        <dbReference type="Proteomes" id="UP000269396"/>
    </source>
</evidence>
<proteinExistence type="predicted"/>
<protein>
    <submittedName>
        <fullName evidence="1">Uncharacterized protein</fullName>
    </submittedName>
</protein>
<dbReference type="InterPro" id="IPR041336">
    <property type="entry name" value="DNApol_Exo"/>
</dbReference>
<dbReference type="Proteomes" id="UP000269396">
    <property type="component" value="Unassembled WGS sequence"/>
</dbReference>
<dbReference type="STRING" id="31246.A0A183NHU3"/>
<accession>A0A183NHU3</accession>
<evidence type="ECO:0000313" key="1">
    <source>
        <dbReference type="EMBL" id="VDO80428.1"/>
    </source>
</evidence>
<keyword evidence="2" id="KW-1185">Reference proteome</keyword>
<sequence>MQIKDLDWLSETSLNSLPDIYRLYCKKEPPQDKQLRSIFESGTIEDVRTNFQVTTFTLRLFSFYYKFHSYMDKLRLCVL</sequence>
<reference evidence="1 2" key="1">
    <citation type="submission" date="2018-11" db="EMBL/GenBank/DDBJ databases">
        <authorList>
            <consortium name="Pathogen Informatics"/>
        </authorList>
    </citation>
    <scope>NUCLEOTIDE SEQUENCE [LARGE SCALE GENOMIC DNA]</scope>
    <source>
        <strain>Denwood</strain>
        <strain evidence="2">Zambia</strain>
    </source>
</reference>
<dbReference type="Pfam" id="PF18136">
    <property type="entry name" value="DNApol_Exo"/>
    <property type="match status" value="1"/>
</dbReference>
<organism evidence="1 2">
    <name type="scientific">Schistosoma mattheei</name>
    <dbReference type="NCBI Taxonomy" id="31246"/>
    <lineage>
        <taxon>Eukaryota</taxon>
        <taxon>Metazoa</taxon>
        <taxon>Spiralia</taxon>
        <taxon>Lophotrochozoa</taxon>
        <taxon>Platyhelminthes</taxon>
        <taxon>Trematoda</taxon>
        <taxon>Digenea</taxon>
        <taxon>Strigeidida</taxon>
        <taxon>Schistosomatoidea</taxon>
        <taxon>Schistosomatidae</taxon>
        <taxon>Schistosoma</taxon>
    </lineage>
</organism>